<dbReference type="EMBL" id="VMFD01000002">
    <property type="protein sequence ID" value="TSC66556.1"/>
    <property type="molecule type" value="Genomic_DNA"/>
</dbReference>
<feature type="transmembrane region" description="Helical" evidence="11">
    <location>
        <begin position="6"/>
        <end position="24"/>
    </location>
</feature>
<dbReference type="GO" id="GO:0016020">
    <property type="term" value="C:membrane"/>
    <property type="evidence" value="ECO:0007669"/>
    <property type="project" value="UniProtKB-SubCell"/>
</dbReference>
<dbReference type="PANTHER" id="PTHR42837">
    <property type="entry name" value="REGULATOR OF SIGMA-E PROTEASE RSEP"/>
    <property type="match status" value="1"/>
</dbReference>
<feature type="transmembrane region" description="Helical" evidence="11">
    <location>
        <begin position="289"/>
        <end position="318"/>
    </location>
</feature>
<proteinExistence type="inferred from homology"/>
<evidence type="ECO:0000313" key="14">
    <source>
        <dbReference type="Proteomes" id="UP000316253"/>
    </source>
</evidence>
<evidence type="ECO:0000256" key="11">
    <source>
        <dbReference type="SAM" id="Phobius"/>
    </source>
</evidence>
<dbReference type="Proteomes" id="UP000316253">
    <property type="component" value="Unassembled WGS sequence"/>
</dbReference>
<sequence length="364" mass="39819">MGIDWLALIVFVFIFGLLIFIHELGHFLAAKRANVLVSEFAFGFPPRLWAKKVGETEYALNLIPFGGYVKMLGEGDDPDASLKKNPRSYAHQPWQIRAKIILAGVTMNALLAYVIIILGLLFGWPGLMTPPNEVPLAIISPKVEIEAVEVASPGERLGLLAGDRLLKLDGQAIINRESLIEQLQTKAGQTVEIQIKRNGQDLVLSGELNQKPPVLGVALNDRTTYRLPFYWAPIYAIYETGRALSVLVVGIVQFLATTVTTQSIPEGAAGPVGIYVATKDYLAAGFWPLAAFTALLSANLAVLNVLPIPALDGGHLLFIILERLNKGRRVLAHQIESLLHLVGFAFFLILILAITYKDILQLLS</sequence>
<dbReference type="InterPro" id="IPR001478">
    <property type="entry name" value="PDZ"/>
</dbReference>
<keyword evidence="7" id="KW-0862">Zinc</keyword>
<comment type="caution">
    <text evidence="13">The sequence shown here is derived from an EMBL/GenBank/DDBJ whole genome shotgun (WGS) entry which is preliminary data.</text>
</comment>
<evidence type="ECO:0000256" key="9">
    <source>
        <dbReference type="ARBA" id="ARBA00023049"/>
    </source>
</evidence>
<dbReference type="PANTHER" id="PTHR42837:SF2">
    <property type="entry name" value="MEMBRANE METALLOPROTEASE ARASP2, CHLOROPLASTIC-RELATED"/>
    <property type="match status" value="1"/>
</dbReference>
<keyword evidence="6" id="KW-0378">Hydrolase</keyword>
<evidence type="ECO:0000256" key="8">
    <source>
        <dbReference type="ARBA" id="ARBA00022989"/>
    </source>
</evidence>
<evidence type="ECO:0000256" key="7">
    <source>
        <dbReference type="ARBA" id="ARBA00022833"/>
    </source>
</evidence>
<evidence type="ECO:0000259" key="12">
    <source>
        <dbReference type="SMART" id="SM00228"/>
    </source>
</evidence>
<keyword evidence="9 13" id="KW-0482">Metalloprotease</keyword>
<dbReference type="InterPro" id="IPR036034">
    <property type="entry name" value="PDZ_sf"/>
</dbReference>
<feature type="transmembrane region" description="Helical" evidence="11">
    <location>
        <begin position="338"/>
        <end position="356"/>
    </location>
</feature>
<evidence type="ECO:0000313" key="13">
    <source>
        <dbReference type="EMBL" id="TSC66556.1"/>
    </source>
</evidence>
<comment type="subcellular location">
    <subcellularLocation>
        <location evidence="2">Membrane</location>
        <topology evidence="2">Multi-pass membrane protein</topology>
    </subcellularLocation>
</comment>
<organism evidence="13 14">
    <name type="scientific">Candidatus Berkelbacteria bacterium Gr01-1014_85</name>
    <dbReference type="NCBI Taxonomy" id="2017150"/>
    <lineage>
        <taxon>Bacteria</taxon>
        <taxon>Candidatus Berkelbacteria</taxon>
    </lineage>
</organism>
<dbReference type="GO" id="GO:0004222">
    <property type="term" value="F:metalloendopeptidase activity"/>
    <property type="evidence" value="ECO:0007669"/>
    <property type="project" value="InterPro"/>
</dbReference>
<evidence type="ECO:0000256" key="3">
    <source>
        <dbReference type="ARBA" id="ARBA00007931"/>
    </source>
</evidence>
<name>A0A554JDV2_9BACT</name>
<comment type="cofactor">
    <cofactor evidence="1">
        <name>Zn(2+)</name>
        <dbReference type="ChEBI" id="CHEBI:29105"/>
    </cofactor>
</comment>
<dbReference type="InterPro" id="IPR008915">
    <property type="entry name" value="Peptidase_M50"/>
</dbReference>
<keyword evidence="8 11" id="KW-1133">Transmembrane helix</keyword>
<evidence type="ECO:0000256" key="1">
    <source>
        <dbReference type="ARBA" id="ARBA00001947"/>
    </source>
</evidence>
<comment type="similarity">
    <text evidence="3">Belongs to the peptidase M50B family.</text>
</comment>
<dbReference type="Gene3D" id="2.30.42.10">
    <property type="match status" value="1"/>
</dbReference>
<dbReference type="GO" id="GO:0006508">
    <property type="term" value="P:proteolysis"/>
    <property type="evidence" value="ECO:0007669"/>
    <property type="project" value="UniProtKB-KW"/>
</dbReference>
<feature type="transmembrane region" description="Helical" evidence="11">
    <location>
        <begin position="100"/>
        <end position="124"/>
    </location>
</feature>
<evidence type="ECO:0000256" key="6">
    <source>
        <dbReference type="ARBA" id="ARBA00022801"/>
    </source>
</evidence>
<keyword evidence="5 11" id="KW-0812">Transmembrane</keyword>
<dbReference type="InterPro" id="IPR041489">
    <property type="entry name" value="PDZ_6"/>
</dbReference>
<protein>
    <submittedName>
        <fullName evidence="13">Membrane-associated zinc metalloprotease</fullName>
    </submittedName>
</protein>
<dbReference type="AlphaFoldDB" id="A0A554JDV2"/>
<gene>
    <name evidence="13" type="ORF">CEO22_34</name>
</gene>
<dbReference type="SMART" id="SM00228">
    <property type="entry name" value="PDZ"/>
    <property type="match status" value="1"/>
</dbReference>
<evidence type="ECO:0000256" key="4">
    <source>
        <dbReference type="ARBA" id="ARBA00022670"/>
    </source>
</evidence>
<feature type="domain" description="PDZ" evidence="12">
    <location>
        <begin position="132"/>
        <end position="199"/>
    </location>
</feature>
<dbReference type="Pfam" id="PF02163">
    <property type="entry name" value="Peptidase_M50"/>
    <property type="match status" value="1"/>
</dbReference>
<evidence type="ECO:0000256" key="5">
    <source>
        <dbReference type="ARBA" id="ARBA00022692"/>
    </source>
</evidence>
<dbReference type="Pfam" id="PF17820">
    <property type="entry name" value="PDZ_6"/>
    <property type="match status" value="1"/>
</dbReference>
<evidence type="ECO:0000256" key="2">
    <source>
        <dbReference type="ARBA" id="ARBA00004141"/>
    </source>
</evidence>
<dbReference type="CDD" id="cd06163">
    <property type="entry name" value="S2P-M50_PDZ_RseP-like"/>
    <property type="match status" value="1"/>
</dbReference>
<accession>A0A554JDV2</accession>
<dbReference type="SUPFAM" id="SSF50156">
    <property type="entry name" value="PDZ domain-like"/>
    <property type="match status" value="1"/>
</dbReference>
<evidence type="ECO:0000256" key="10">
    <source>
        <dbReference type="ARBA" id="ARBA00023136"/>
    </source>
</evidence>
<reference evidence="13 14" key="1">
    <citation type="submission" date="2017-08" db="EMBL/GenBank/DDBJ databases">
        <title>Mechanisms for carbon and nitrogen cycling indicate functional differentiation within the Candidate Phyla Radiation.</title>
        <authorList>
            <person name="Danczak R.E."/>
            <person name="Johnston M.D."/>
            <person name="Kenah C."/>
            <person name="Slattery M."/>
            <person name="Wrighton K.C."/>
            <person name="Wilkins M.J."/>
        </authorList>
    </citation>
    <scope>NUCLEOTIDE SEQUENCE [LARGE SCALE GENOMIC DNA]</scope>
    <source>
        <strain evidence="13">Gr01-1014_85</strain>
    </source>
</reference>
<keyword evidence="4 13" id="KW-0645">Protease</keyword>
<dbReference type="InterPro" id="IPR004387">
    <property type="entry name" value="Pept_M50_Zn"/>
</dbReference>
<keyword evidence="10 11" id="KW-0472">Membrane</keyword>